<dbReference type="AlphaFoldDB" id="A0A2P5XXN5"/>
<name>A0A2P5XXN5_GOSBA</name>
<sequence>MPVLFGRVGAHCHVAQLCSASFASSTPVYGCPRPCYFISFELDHGRVAQSLQLITTRIKEDCALFSHGCIARLCLLSWCEYSLRHACVSGRVD</sequence>
<reference evidence="1 2" key="1">
    <citation type="submission" date="2015-01" db="EMBL/GenBank/DDBJ databases">
        <title>Genome of allotetraploid Gossypium barbadense reveals genomic plasticity and fiber elongation in cotton evolution.</title>
        <authorList>
            <person name="Chen X."/>
            <person name="Liu X."/>
            <person name="Zhao B."/>
            <person name="Zheng H."/>
            <person name="Hu Y."/>
            <person name="Lu G."/>
            <person name="Yang C."/>
            <person name="Chen J."/>
            <person name="Shan C."/>
            <person name="Zhang L."/>
            <person name="Zhou Y."/>
            <person name="Wang L."/>
            <person name="Guo W."/>
            <person name="Bai Y."/>
            <person name="Ruan J."/>
            <person name="Shangguan X."/>
            <person name="Mao Y."/>
            <person name="Jiang J."/>
            <person name="Zhu Y."/>
            <person name="Lei J."/>
            <person name="Kang H."/>
            <person name="Chen S."/>
            <person name="He X."/>
            <person name="Wang R."/>
            <person name="Wang Y."/>
            <person name="Chen J."/>
            <person name="Wang L."/>
            <person name="Yu S."/>
            <person name="Wang B."/>
            <person name="Wei J."/>
            <person name="Song S."/>
            <person name="Lu X."/>
            <person name="Gao Z."/>
            <person name="Gu W."/>
            <person name="Deng X."/>
            <person name="Ma D."/>
            <person name="Wang S."/>
            <person name="Liang W."/>
            <person name="Fang L."/>
            <person name="Cai C."/>
            <person name="Zhu X."/>
            <person name="Zhou B."/>
            <person name="Zhang Y."/>
            <person name="Chen Z."/>
            <person name="Xu S."/>
            <person name="Zhu R."/>
            <person name="Wang S."/>
            <person name="Zhang T."/>
            <person name="Zhao G."/>
        </authorList>
    </citation>
    <scope>NUCLEOTIDE SEQUENCE [LARGE SCALE GENOMIC DNA]</scope>
    <source>
        <strain evidence="2">cv. Xinhai21</strain>
        <tissue evidence="1">Leaf</tissue>
    </source>
</reference>
<protein>
    <submittedName>
        <fullName evidence="1">Uncharacterized protein</fullName>
    </submittedName>
</protein>
<evidence type="ECO:0000313" key="2">
    <source>
        <dbReference type="Proteomes" id="UP000239757"/>
    </source>
</evidence>
<accession>A0A2P5XXN5</accession>
<dbReference type="Proteomes" id="UP000239757">
    <property type="component" value="Unassembled WGS sequence"/>
</dbReference>
<evidence type="ECO:0000313" key="1">
    <source>
        <dbReference type="EMBL" id="PPS08108.1"/>
    </source>
</evidence>
<organism evidence="1 2">
    <name type="scientific">Gossypium barbadense</name>
    <name type="common">Sea Island cotton</name>
    <name type="synonym">Hibiscus barbadensis</name>
    <dbReference type="NCBI Taxonomy" id="3634"/>
    <lineage>
        <taxon>Eukaryota</taxon>
        <taxon>Viridiplantae</taxon>
        <taxon>Streptophyta</taxon>
        <taxon>Embryophyta</taxon>
        <taxon>Tracheophyta</taxon>
        <taxon>Spermatophyta</taxon>
        <taxon>Magnoliopsida</taxon>
        <taxon>eudicotyledons</taxon>
        <taxon>Gunneridae</taxon>
        <taxon>Pentapetalae</taxon>
        <taxon>rosids</taxon>
        <taxon>malvids</taxon>
        <taxon>Malvales</taxon>
        <taxon>Malvaceae</taxon>
        <taxon>Malvoideae</taxon>
        <taxon>Gossypium</taxon>
    </lineage>
</organism>
<proteinExistence type="predicted"/>
<gene>
    <name evidence="1" type="ORF">GOBAR_AA12543</name>
</gene>
<dbReference type="EMBL" id="KZ664063">
    <property type="protein sequence ID" value="PPS08108.1"/>
    <property type="molecule type" value="Genomic_DNA"/>
</dbReference>